<feature type="domain" description="DNA/RNA-binding protein Alba-like" evidence="5">
    <location>
        <begin position="40"/>
        <end position="99"/>
    </location>
</feature>
<dbReference type="Proteomes" id="UP000694924">
    <property type="component" value="Unplaced"/>
</dbReference>
<dbReference type="PANTHER" id="PTHR13516:SF4">
    <property type="entry name" value="FI09323P"/>
    <property type="match status" value="1"/>
</dbReference>
<dbReference type="RefSeq" id="XP_015177165.1">
    <property type="nucleotide sequence ID" value="XM_015321679.1"/>
</dbReference>
<comment type="similarity">
    <text evidence="2">Belongs to the histone-like Alba family.</text>
</comment>
<keyword evidence="6" id="KW-1185">Reference proteome</keyword>
<evidence type="ECO:0000313" key="7">
    <source>
        <dbReference type="RefSeq" id="XP_015177165.1"/>
    </source>
</evidence>
<organism evidence="6 8">
    <name type="scientific">Polistes dominula</name>
    <name type="common">European paper wasp</name>
    <name type="synonym">Vespa dominula</name>
    <dbReference type="NCBI Taxonomy" id="743375"/>
    <lineage>
        <taxon>Eukaryota</taxon>
        <taxon>Metazoa</taxon>
        <taxon>Ecdysozoa</taxon>
        <taxon>Arthropoda</taxon>
        <taxon>Hexapoda</taxon>
        <taxon>Insecta</taxon>
        <taxon>Pterygota</taxon>
        <taxon>Neoptera</taxon>
        <taxon>Endopterygota</taxon>
        <taxon>Hymenoptera</taxon>
        <taxon>Apocrita</taxon>
        <taxon>Aculeata</taxon>
        <taxon>Vespoidea</taxon>
        <taxon>Vespidae</taxon>
        <taxon>Polistinae</taxon>
        <taxon>Polistini</taxon>
        <taxon>Polistes</taxon>
    </lineage>
</organism>
<dbReference type="PANTHER" id="PTHR13516">
    <property type="entry name" value="RIBONUCLEASE P SUBUNIT P25"/>
    <property type="match status" value="1"/>
</dbReference>
<evidence type="ECO:0000313" key="8">
    <source>
        <dbReference type="RefSeq" id="XP_015177166.1"/>
    </source>
</evidence>
<gene>
    <name evidence="7 8" type="primary">LOC107066752</name>
</gene>
<comment type="subcellular location">
    <subcellularLocation>
        <location evidence="1">Nucleus</location>
    </subcellularLocation>
</comment>
<evidence type="ECO:0000313" key="6">
    <source>
        <dbReference type="Proteomes" id="UP000694924"/>
    </source>
</evidence>
<protein>
    <submittedName>
        <fullName evidence="7 8">Ribonuclease P protein subunit p25-like protein</fullName>
    </submittedName>
</protein>
<dbReference type="RefSeq" id="XP_015177166.1">
    <property type="nucleotide sequence ID" value="XM_015321680.1"/>
</dbReference>
<evidence type="ECO:0000256" key="4">
    <source>
        <dbReference type="SAM" id="MobiDB-lite"/>
    </source>
</evidence>
<name>A0ABM1IAC9_POLDO</name>
<reference evidence="7 8" key="1">
    <citation type="submission" date="2025-05" db="UniProtKB">
        <authorList>
            <consortium name="RefSeq"/>
        </authorList>
    </citation>
    <scope>IDENTIFICATION</scope>
    <source>
        <tissue evidence="7 8">Whole body</tissue>
    </source>
</reference>
<dbReference type="InterPro" id="IPR036882">
    <property type="entry name" value="Alba-like_dom_sf"/>
</dbReference>
<dbReference type="Gene3D" id="3.30.110.20">
    <property type="entry name" value="Alba-like domain"/>
    <property type="match status" value="1"/>
</dbReference>
<evidence type="ECO:0000256" key="1">
    <source>
        <dbReference type="ARBA" id="ARBA00004123"/>
    </source>
</evidence>
<feature type="compositionally biased region" description="Low complexity" evidence="4">
    <location>
        <begin position="169"/>
        <end position="185"/>
    </location>
</feature>
<proteinExistence type="inferred from homology"/>
<evidence type="ECO:0000256" key="3">
    <source>
        <dbReference type="ARBA" id="ARBA00023242"/>
    </source>
</evidence>
<keyword evidence="3" id="KW-0539">Nucleus</keyword>
<dbReference type="GeneID" id="107066752"/>
<dbReference type="InterPro" id="IPR051958">
    <property type="entry name" value="Alba-like_NAB"/>
</dbReference>
<feature type="compositionally biased region" description="Polar residues" evidence="4">
    <location>
        <begin position="138"/>
        <end position="152"/>
    </location>
</feature>
<dbReference type="InterPro" id="IPR002775">
    <property type="entry name" value="DNA/RNA-bd_Alba-like"/>
</dbReference>
<evidence type="ECO:0000259" key="5">
    <source>
        <dbReference type="Pfam" id="PF01918"/>
    </source>
</evidence>
<evidence type="ECO:0000256" key="2">
    <source>
        <dbReference type="ARBA" id="ARBA00008018"/>
    </source>
</evidence>
<dbReference type="SUPFAM" id="SSF82704">
    <property type="entry name" value="AlbA-like"/>
    <property type="match status" value="1"/>
</dbReference>
<dbReference type="Pfam" id="PF01918">
    <property type="entry name" value="Alba"/>
    <property type="match status" value="1"/>
</dbReference>
<feature type="region of interest" description="Disordered" evidence="4">
    <location>
        <begin position="129"/>
        <end position="207"/>
    </location>
</feature>
<sequence>MGRSKRRRNAEISQRLNEDKNYVENKDLPFTKLNDKYILMHVNSGTKKENVLRYALEEFPKFTNIIWHGVGQAVYKVISCIEIFKVKYPGLHQINKLRYVLSNNKNGGDRFVPEIHILLSKEAQDTTELGYQAPGDTGQFNLQGNTNSTEPNITDLDVDKSNTLEDDNNSSAIDIDSETSTTTESKFTKKRPNKNPLLNQTTKKKKQ</sequence>
<accession>A0ABM1IAC9</accession>